<name>A0ABD0V8W4_DENTH</name>
<comment type="caution">
    <text evidence="1">The sequence shown here is derived from an EMBL/GenBank/DDBJ whole genome shotgun (WGS) entry which is preliminary data.</text>
</comment>
<dbReference type="Proteomes" id="UP001552299">
    <property type="component" value="Unassembled WGS sequence"/>
</dbReference>
<proteinExistence type="predicted"/>
<evidence type="ECO:0000313" key="1">
    <source>
        <dbReference type="EMBL" id="KAL0921464.1"/>
    </source>
</evidence>
<sequence>MRLDGDPNSGRQCAVWISRKKARLGSLILSKRCKVEEASRTIKKGINALSETSALFFKKISVIFTSFSSSSPCCCGTSYNFERISCDLYCKELFSYLVVWAVLGRVGDWASAGLRGFVGGPSTYWLDWAW</sequence>
<reference evidence="1 2" key="1">
    <citation type="journal article" date="2024" name="Plant Biotechnol. J.">
        <title>Dendrobium thyrsiflorum genome and its molecular insights into genes involved in important horticultural traits.</title>
        <authorList>
            <person name="Chen B."/>
            <person name="Wang J.Y."/>
            <person name="Zheng P.J."/>
            <person name="Li K.L."/>
            <person name="Liang Y.M."/>
            <person name="Chen X.F."/>
            <person name="Zhang C."/>
            <person name="Zhao X."/>
            <person name="He X."/>
            <person name="Zhang G.Q."/>
            <person name="Liu Z.J."/>
            <person name="Xu Q."/>
        </authorList>
    </citation>
    <scope>NUCLEOTIDE SEQUENCE [LARGE SCALE GENOMIC DNA]</scope>
    <source>
        <strain evidence="1">GZMU011</strain>
    </source>
</reference>
<evidence type="ECO:0000313" key="2">
    <source>
        <dbReference type="Proteomes" id="UP001552299"/>
    </source>
</evidence>
<accession>A0ABD0V8W4</accession>
<organism evidence="1 2">
    <name type="scientific">Dendrobium thyrsiflorum</name>
    <name type="common">Pinecone-like raceme dendrobium</name>
    <name type="synonym">Orchid</name>
    <dbReference type="NCBI Taxonomy" id="117978"/>
    <lineage>
        <taxon>Eukaryota</taxon>
        <taxon>Viridiplantae</taxon>
        <taxon>Streptophyta</taxon>
        <taxon>Embryophyta</taxon>
        <taxon>Tracheophyta</taxon>
        <taxon>Spermatophyta</taxon>
        <taxon>Magnoliopsida</taxon>
        <taxon>Liliopsida</taxon>
        <taxon>Asparagales</taxon>
        <taxon>Orchidaceae</taxon>
        <taxon>Epidendroideae</taxon>
        <taxon>Malaxideae</taxon>
        <taxon>Dendrobiinae</taxon>
        <taxon>Dendrobium</taxon>
    </lineage>
</organism>
<gene>
    <name evidence="1" type="ORF">M5K25_008540</name>
</gene>
<keyword evidence="2" id="KW-1185">Reference proteome</keyword>
<dbReference type="EMBL" id="JANQDX010000007">
    <property type="protein sequence ID" value="KAL0921464.1"/>
    <property type="molecule type" value="Genomic_DNA"/>
</dbReference>
<dbReference type="AlphaFoldDB" id="A0ABD0V8W4"/>
<protein>
    <submittedName>
        <fullName evidence="1">Uncharacterized protein</fullName>
    </submittedName>
</protein>